<evidence type="ECO:0000313" key="2">
    <source>
        <dbReference type="Proteomes" id="UP000286045"/>
    </source>
</evidence>
<accession>A0A439CND7</accession>
<sequence>MANEAPSGDPIVRRRQLADRYKPLEFDAISSLFNKYTNFKTWSKAQVLRRVVLDYGNLSANVRNTAADKLTTAANLRREAMTLWPAGTEAAQKHWDWIGILDQMTGVLRTRVEDNTIDSRQKAAAASATPQAVVDDGSSWVDVDLDIGIKQMAHWRKTLYDIWEEAIADPTKMSGADIATVAAIRYFRQEMAMMYLCYDWFQKSGSFKRETLDYMKKTDPDGIGGAIVKTVDELRKKKYKDIEGALEHQLLEGYNFPPDIGIWLWGDPAKHNNPLYDWLMDMMKEVRKSGKSNQTHSEIVIAYLFMTDAINQVQSRLQAVRGAAVRRLTGTATVSRHVYEHSLAEKSLTESQARNLSTPIVMRVQAMNRYVMKQLTVPALAVAHAWADYNNVTLNTFSFMCRRPIIMAYMFDAIVLLGLVGGIPRAAAVDRFCNLFSGYIYLDKDRPRTQKEWKDVVLAFCAYIAKERPGQLAIKLSNDEELDRVGKTWARVALTDDDLSATAKDFKVSKGVVVTRGTEEWWNTIKHNAATVLQEPSIIEGASKLSEEWEKRGLTMLYGLLGNDWEKDRDKVIPIAASIDIPEAWLNTLS</sequence>
<name>A0A439CND7_9PEZI</name>
<dbReference type="AlphaFoldDB" id="A0A439CND7"/>
<keyword evidence="2" id="KW-1185">Reference proteome</keyword>
<dbReference type="EMBL" id="RYZI01000727">
    <property type="protein sequence ID" value="RWA03668.1"/>
    <property type="molecule type" value="Genomic_DNA"/>
</dbReference>
<gene>
    <name evidence="1" type="ORF">EKO27_g11436</name>
</gene>
<reference evidence="1 2" key="1">
    <citation type="submission" date="2018-12" db="EMBL/GenBank/DDBJ databases">
        <title>Draft genome sequence of Xylaria grammica IHI A82.</title>
        <authorList>
            <person name="Buettner E."/>
            <person name="Kellner H."/>
        </authorList>
    </citation>
    <scope>NUCLEOTIDE SEQUENCE [LARGE SCALE GENOMIC DNA]</scope>
    <source>
        <strain evidence="1 2">IHI A82</strain>
    </source>
</reference>
<dbReference type="Proteomes" id="UP000286045">
    <property type="component" value="Unassembled WGS sequence"/>
</dbReference>
<evidence type="ECO:0000313" key="1">
    <source>
        <dbReference type="EMBL" id="RWA03668.1"/>
    </source>
</evidence>
<comment type="caution">
    <text evidence="1">The sequence shown here is derived from an EMBL/GenBank/DDBJ whole genome shotgun (WGS) entry which is preliminary data.</text>
</comment>
<proteinExistence type="predicted"/>
<organism evidence="1 2">
    <name type="scientific">Xylaria grammica</name>
    <dbReference type="NCBI Taxonomy" id="363999"/>
    <lineage>
        <taxon>Eukaryota</taxon>
        <taxon>Fungi</taxon>
        <taxon>Dikarya</taxon>
        <taxon>Ascomycota</taxon>
        <taxon>Pezizomycotina</taxon>
        <taxon>Sordariomycetes</taxon>
        <taxon>Xylariomycetidae</taxon>
        <taxon>Xylariales</taxon>
        <taxon>Xylariaceae</taxon>
        <taxon>Xylaria</taxon>
    </lineage>
</organism>
<protein>
    <submittedName>
        <fullName evidence="1">Uncharacterized protein</fullName>
    </submittedName>
</protein>